<dbReference type="EMBL" id="LR026970">
    <property type="protein sequence ID" value="VBB86387.1"/>
    <property type="molecule type" value="Genomic_DNA"/>
</dbReference>
<proteinExistence type="predicted"/>
<protein>
    <submittedName>
        <fullName evidence="1">Uncharacterized protein</fullName>
    </submittedName>
</protein>
<organism evidence="1 2">
    <name type="scientific">Podospora comata</name>
    <dbReference type="NCBI Taxonomy" id="48703"/>
    <lineage>
        <taxon>Eukaryota</taxon>
        <taxon>Fungi</taxon>
        <taxon>Dikarya</taxon>
        <taxon>Ascomycota</taxon>
        <taxon>Pezizomycotina</taxon>
        <taxon>Sordariomycetes</taxon>
        <taxon>Sordariomycetidae</taxon>
        <taxon>Sordariales</taxon>
        <taxon>Podosporaceae</taxon>
        <taxon>Podospora</taxon>
    </lineage>
</organism>
<name>A0ABY6SJH3_PODCO</name>
<evidence type="ECO:0000313" key="1">
    <source>
        <dbReference type="EMBL" id="VBB86387.1"/>
    </source>
</evidence>
<sequence length="24" mass="2599">MDAPYLLPSDSSLLVAFQIRDGSC</sequence>
<reference evidence="1" key="1">
    <citation type="submission" date="2018-02" db="EMBL/GenBank/DDBJ databases">
        <authorList>
            <person name="Silar P."/>
        </authorList>
    </citation>
    <scope>NUCLEOTIDE SEQUENCE [LARGE SCALE GENOMIC DNA]</scope>
    <source>
        <strain evidence="1">T</strain>
    </source>
</reference>
<keyword evidence="2" id="KW-1185">Reference proteome</keyword>
<gene>
    <name evidence="1" type="ORF">PODCO_702620</name>
</gene>
<accession>A0ABY6SJH3</accession>
<evidence type="ECO:0000313" key="2">
    <source>
        <dbReference type="Proteomes" id="UP000280685"/>
    </source>
</evidence>
<dbReference type="Proteomes" id="UP000280685">
    <property type="component" value="Chromosome 7"/>
</dbReference>